<evidence type="ECO:0000313" key="4">
    <source>
        <dbReference type="Proteomes" id="UP000324678"/>
    </source>
</evidence>
<dbReference type="Proteomes" id="UP000324678">
    <property type="component" value="Chromosome"/>
</dbReference>
<evidence type="ECO:0000256" key="1">
    <source>
        <dbReference type="SAM" id="MobiDB-lite"/>
    </source>
</evidence>
<accession>A0A5C1YFU3</accession>
<dbReference type="CDD" id="cd00158">
    <property type="entry name" value="RHOD"/>
    <property type="match status" value="1"/>
</dbReference>
<proteinExistence type="predicted"/>
<gene>
    <name evidence="3" type="ORF">FLP10_08150</name>
</gene>
<evidence type="ECO:0000313" key="3">
    <source>
        <dbReference type="EMBL" id="QEO14395.1"/>
    </source>
</evidence>
<dbReference type="InterPro" id="IPR036873">
    <property type="entry name" value="Rhodanese-like_dom_sf"/>
</dbReference>
<dbReference type="KEGG" id="ail:FLP10_08150"/>
<dbReference type="PROSITE" id="PS50206">
    <property type="entry name" value="RHODANESE_3"/>
    <property type="match status" value="1"/>
</dbReference>
<feature type="domain" description="Rhodanese" evidence="2">
    <location>
        <begin position="22"/>
        <end position="134"/>
    </location>
</feature>
<dbReference type="Gene3D" id="3.40.250.10">
    <property type="entry name" value="Rhodanese-like domain"/>
    <property type="match status" value="1"/>
</dbReference>
<dbReference type="EMBL" id="CP043505">
    <property type="protein sequence ID" value="QEO14395.1"/>
    <property type="molecule type" value="Genomic_DNA"/>
</dbReference>
<dbReference type="OrthoDB" id="1445766at2"/>
<dbReference type="Pfam" id="PF00581">
    <property type="entry name" value="Rhodanese"/>
    <property type="match status" value="1"/>
</dbReference>
<feature type="region of interest" description="Disordered" evidence="1">
    <location>
        <begin position="32"/>
        <end position="59"/>
    </location>
</feature>
<dbReference type="InterPro" id="IPR001763">
    <property type="entry name" value="Rhodanese-like_dom"/>
</dbReference>
<dbReference type="RefSeq" id="WP_149160416.1">
    <property type="nucleotide sequence ID" value="NZ_CP043505.1"/>
</dbReference>
<evidence type="ECO:0000259" key="2">
    <source>
        <dbReference type="PROSITE" id="PS50206"/>
    </source>
</evidence>
<organism evidence="3 4">
    <name type="scientific">Agromyces intestinalis</name>
    <dbReference type="NCBI Taxonomy" id="2592652"/>
    <lineage>
        <taxon>Bacteria</taxon>
        <taxon>Bacillati</taxon>
        <taxon>Actinomycetota</taxon>
        <taxon>Actinomycetes</taxon>
        <taxon>Micrococcales</taxon>
        <taxon>Microbacteriaceae</taxon>
        <taxon>Agromyces</taxon>
    </lineage>
</organism>
<sequence>MADKVLVNTEQLVSTAEAEELLHAGALFLDVRPSSSGHDPHAGRHHNHDHPPNPTGTIESSVIVDRRDLEELLQPASELSKLLAENPAREVVVYCNSPFGSDPVVGALVERGVRAKHIDGGFRAWVADGRPTVETAEAK</sequence>
<protein>
    <submittedName>
        <fullName evidence="3">Rhodanese-like domain-containing protein</fullName>
    </submittedName>
</protein>
<dbReference type="SUPFAM" id="SSF52821">
    <property type="entry name" value="Rhodanese/Cell cycle control phosphatase"/>
    <property type="match status" value="1"/>
</dbReference>
<reference evidence="3 4" key="1">
    <citation type="submission" date="2019-09" db="EMBL/GenBank/DDBJ databases">
        <title>Genome sequencing of strain KACC 19306.</title>
        <authorList>
            <person name="Heo J."/>
            <person name="Kim S.-J."/>
            <person name="Kim J.-S."/>
            <person name="Hong S.-B."/>
            <person name="Kwon S.-W."/>
        </authorList>
    </citation>
    <scope>NUCLEOTIDE SEQUENCE [LARGE SCALE GENOMIC DNA]</scope>
    <source>
        <strain evidence="3 4">KACC 19306</strain>
    </source>
</reference>
<name>A0A5C1YFU3_9MICO</name>
<dbReference type="SMART" id="SM00450">
    <property type="entry name" value="RHOD"/>
    <property type="match status" value="1"/>
</dbReference>
<keyword evidence="4" id="KW-1185">Reference proteome</keyword>
<dbReference type="AlphaFoldDB" id="A0A5C1YFU3"/>